<reference evidence="2" key="1">
    <citation type="journal article" date="2014" name="Science">
        <title>Ancient hybridizations among the ancestral genomes of bread wheat.</title>
        <authorList>
            <consortium name="International Wheat Genome Sequencing Consortium,"/>
            <person name="Marcussen T."/>
            <person name="Sandve S.R."/>
            <person name="Heier L."/>
            <person name="Spannagl M."/>
            <person name="Pfeifer M."/>
            <person name="Jakobsen K.S."/>
            <person name="Wulff B.B."/>
            <person name="Steuernagel B."/>
            <person name="Mayer K.F."/>
            <person name="Olsen O.A."/>
        </authorList>
    </citation>
    <scope>NUCLEOTIDE SEQUENCE [LARGE SCALE GENOMIC DNA]</scope>
    <source>
        <strain evidence="2">cv. AL8/78</strain>
    </source>
</reference>
<dbReference type="Gramene" id="AET3Gv21219200.1">
    <property type="protein sequence ID" value="AET3Gv21219200.1"/>
    <property type="gene ID" value="AET3Gv21219200"/>
</dbReference>
<dbReference type="Pfam" id="PF06830">
    <property type="entry name" value="Root_cap"/>
    <property type="match status" value="1"/>
</dbReference>
<accession>A0A453GV86</accession>
<dbReference type="InterPro" id="IPR009646">
    <property type="entry name" value="Root_cap"/>
</dbReference>
<keyword evidence="2" id="KW-1185">Reference proteome</keyword>
<name>A0A453GV86_AEGTS</name>
<dbReference type="AlphaFoldDB" id="A0A453GV86"/>
<dbReference type="Proteomes" id="UP000015105">
    <property type="component" value="Chromosome 3D"/>
</dbReference>
<dbReference type="EnsemblPlants" id="AET3Gv21219200.1">
    <property type="protein sequence ID" value="AET3Gv21219200.1"/>
    <property type="gene ID" value="AET3Gv21219200"/>
</dbReference>
<evidence type="ECO:0000313" key="1">
    <source>
        <dbReference type="EnsemblPlants" id="AET3Gv21219200.1"/>
    </source>
</evidence>
<evidence type="ECO:0000313" key="2">
    <source>
        <dbReference type="Proteomes" id="UP000015105"/>
    </source>
</evidence>
<sequence>LAAPHLLNLHKLRQVAMARRGAFSMGVVAAAAVLVVLCAAVSTAAQPRPPLPKNSRMITPRRFGRRKQVLTCDEPKDGYSPCVATCDSRCPNECIVMCPGCKTYCLCDFYPGVSCGDPRFTGADGNNFYFHGKKDQDFCVLSDADLHINAHFIGKRNPTMSRDFTWIQALGIRFADHRLYMGAQKTTKWNNDVDRLELTFDGESINIAADIGAKWQSTAMPGLTVTRTTVTNGLSVQLKGVFDIMAKVVPITKEDSRVHNYGMTEDDSLAHLDIGFKFYDLTGDVHGVLGQTYRSDYINKLSVSASMPVMGGIASYISSDIFAADCKVARFGRSVGISMVTTAAN</sequence>
<dbReference type="STRING" id="200361.A0A453GV86"/>
<reference evidence="2" key="2">
    <citation type="journal article" date="2017" name="Nat. Plants">
        <title>The Aegilops tauschii genome reveals multiple impacts of transposons.</title>
        <authorList>
            <person name="Zhao G."/>
            <person name="Zou C."/>
            <person name="Li K."/>
            <person name="Wang K."/>
            <person name="Li T."/>
            <person name="Gao L."/>
            <person name="Zhang X."/>
            <person name="Wang H."/>
            <person name="Yang Z."/>
            <person name="Liu X."/>
            <person name="Jiang W."/>
            <person name="Mao L."/>
            <person name="Kong X."/>
            <person name="Jiao Y."/>
            <person name="Jia J."/>
        </authorList>
    </citation>
    <scope>NUCLEOTIDE SEQUENCE [LARGE SCALE GENOMIC DNA]</scope>
    <source>
        <strain evidence="2">cv. AL8/78</strain>
    </source>
</reference>
<reference evidence="1" key="3">
    <citation type="journal article" date="2017" name="Nature">
        <title>Genome sequence of the progenitor of the wheat D genome Aegilops tauschii.</title>
        <authorList>
            <person name="Luo M.C."/>
            <person name="Gu Y.Q."/>
            <person name="Puiu D."/>
            <person name="Wang H."/>
            <person name="Twardziok S.O."/>
            <person name="Deal K.R."/>
            <person name="Huo N."/>
            <person name="Zhu T."/>
            <person name="Wang L."/>
            <person name="Wang Y."/>
            <person name="McGuire P.E."/>
            <person name="Liu S."/>
            <person name="Long H."/>
            <person name="Ramasamy R.K."/>
            <person name="Rodriguez J.C."/>
            <person name="Van S.L."/>
            <person name="Yuan L."/>
            <person name="Wang Z."/>
            <person name="Xia Z."/>
            <person name="Xiao L."/>
            <person name="Anderson O.D."/>
            <person name="Ouyang S."/>
            <person name="Liang Y."/>
            <person name="Zimin A.V."/>
            <person name="Pertea G."/>
            <person name="Qi P."/>
            <person name="Bennetzen J.L."/>
            <person name="Dai X."/>
            <person name="Dawson M.W."/>
            <person name="Muller H.G."/>
            <person name="Kugler K."/>
            <person name="Rivarola-Duarte L."/>
            <person name="Spannagl M."/>
            <person name="Mayer K.F.X."/>
            <person name="Lu F.H."/>
            <person name="Bevan M.W."/>
            <person name="Leroy P."/>
            <person name="Li P."/>
            <person name="You F.M."/>
            <person name="Sun Q."/>
            <person name="Liu Z."/>
            <person name="Lyons E."/>
            <person name="Wicker T."/>
            <person name="Salzberg S.L."/>
            <person name="Devos K.M."/>
            <person name="Dvorak J."/>
        </authorList>
    </citation>
    <scope>NUCLEOTIDE SEQUENCE [LARGE SCALE GENOMIC DNA]</scope>
    <source>
        <strain evidence="1">cv. AL8/78</strain>
    </source>
</reference>
<reference evidence="1" key="5">
    <citation type="journal article" date="2021" name="G3 (Bethesda)">
        <title>Aegilops tauschii genome assembly Aet v5.0 features greater sequence contiguity and improved annotation.</title>
        <authorList>
            <person name="Wang L."/>
            <person name="Zhu T."/>
            <person name="Rodriguez J.C."/>
            <person name="Deal K.R."/>
            <person name="Dubcovsky J."/>
            <person name="McGuire P.E."/>
            <person name="Lux T."/>
            <person name="Spannagl M."/>
            <person name="Mayer K.F.X."/>
            <person name="Baldrich P."/>
            <person name="Meyers B.C."/>
            <person name="Huo N."/>
            <person name="Gu Y.Q."/>
            <person name="Zhou H."/>
            <person name="Devos K.M."/>
            <person name="Bennetzen J.L."/>
            <person name="Unver T."/>
            <person name="Budak H."/>
            <person name="Gulick P.J."/>
            <person name="Galiba G."/>
            <person name="Kalapos B."/>
            <person name="Nelson D.R."/>
            <person name="Li P."/>
            <person name="You F.M."/>
            <person name="Luo M.C."/>
            <person name="Dvorak J."/>
        </authorList>
    </citation>
    <scope>NUCLEOTIDE SEQUENCE [LARGE SCALE GENOMIC DNA]</scope>
    <source>
        <strain evidence="1">cv. AL8/78</strain>
    </source>
</reference>
<protein>
    <submittedName>
        <fullName evidence="1">Uncharacterized protein</fullName>
    </submittedName>
</protein>
<dbReference type="PANTHER" id="PTHR31656">
    <property type="entry name" value="ROOT CAP DOMAIN-CONTAINING PROTEIN"/>
    <property type="match status" value="1"/>
</dbReference>
<organism evidence="1 2">
    <name type="scientific">Aegilops tauschii subsp. strangulata</name>
    <name type="common">Goatgrass</name>
    <dbReference type="NCBI Taxonomy" id="200361"/>
    <lineage>
        <taxon>Eukaryota</taxon>
        <taxon>Viridiplantae</taxon>
        <taxon>Streptophyta</taxon>
        <taxon>Embryophyta</taxon>
        <taxon>Tracheophyta</taxon>
        <taxon>Spermatophyta</taxon>
        <taxon>Magnoliopsida</taxon>
        <taxon>Liliopsida</taxon>
        <taxon>Poales</taxon>
        <taxon>Poaceae</taxon>
        <taxon>BOP clade</taxon>
        <taxon>Pooideae</taxon>
        <taxon>Triticodae</taxon>
        <taxon>Triticeae</taxon>
        <taxon>Triticinae</taxon>
        <taxon>Aegilops</taxon>
    </lineage>
</organism>
<proteinExistence type="predicted"/>
<reference evidence="1" key="4">
    <citation type="submission" date="2019-03" db="UniProtKB">
        <authorList>
            <consortium name="EnsemblPlants"/>
        </authorList>
    </citation>
    <scope>IDENTIFICATION</scope>
</reference>